<dbReference type="EMBL" id="CP017634">
    <property type="protein sequence ID" value="ATW27522.1"/>
    <property type="molecule type" value="Genomic_DNA"/>
</dbReference>
<dbReference type="Gene3D" id="1.10.10.370">
    <property type="entry name" value="DsrC-like protein, C-terminal domain"/>
    <property type="match status" value="1"/>
</dbReference>
<dbReference type="GO" id="GO:0002143">
    <property type="term" value="P:tRNA wobble position uridine thiolation"/>
    <property type="evidence" value="ECO:0007669"/>
    <property type="project" value="TreeGrafter"/>
</dbReference>
<dbReference type="PIRSF" id="PIRSF006223">
    <property type="entry name" value="DsrC_TusE"/>
    <property type="match status" value="1"/>
</dbReference>
<evidence type="ECO:0000256" key="1">
    <source>
        <dbReference type="ARBA" id="ARBA00004496"/>
    </source>
</evidence>
<evidence type="ECO:0000256" key="2">
    <source>
        <dbReference type="ARBA" id="ARBA00005718"/>
    </source>
</evidence>
<proteinExistence type="inferred from homology"/>
<dbReference type="Proteomes" id="UP000323521">
    <property type="component" value="Chromosome"/>
</dbReference>
<dbReference type="InterPro" id="IPR025526">
    <property type="entry name" value="DsrC-like_dom_sf"/>
</dbReference>
<sequence>MTESSRKRREARWNEESAKTIARTHGIKNLDADHWLVISYLRDYYKDFQQPPSMHKICIFTGFNSLRIYRLFPEGGIRSAWVIAGLPPLKGCI</sequence>
<dbReference type="InterPro" id="IPR007453">
    <property type="entry name" value="DsrC/TusE"/>
</dbReference>
<protein>
    <recommendedName>
        <fullName evidence="7">Sulfurtransferase</fullName>
    </recommendedName>
</protein>
<keyword evidence="3" id="KW-0963">Cytoplasm</keyword>
<evidence type="ECO:0000313" key="6">
    <source>
        <dbReference type="Proteomes" id="UP000323521"/>
    </source>
</evidence>
<dbReference type="OrthoDB" id="9786347at2"/>
<evidence type="ECO:0000256" key="3">
    <source>
        <dbReference type="ARBA" id="ARBA00022490"/>
    </source>
</evidence>
<dbReference type="SUPFAM" id="SSF69721">
    <property type="entry name" value="DsrC, the gamma subunit of dissimilatory sulfite reductase"/>
    <property type="match status" value="1"/>
</dbReference>
<dbReference type="Pfam" id="PF04358">
    <property type="entry name" value="DsrC"/>
    <property type="match status" value="1"/>
</dbReference>
<reference evidence="5 6" key="1">
    <citation type="submission" date="2016-10" db="EMBL/GenBank/DDBJ databases">
        <title>Complete Genome Sequence of Peptococcaceae strain DCMF.</title>
        <authorList>
            <person name="Edwards R.J."/>
            <person name="Holland S.I."/>
            <person name="Deshpande N.P."/>
            <person name="Wong Y.K."/>
            <person name="Ertan H."/>
            <person name="Manefield M."/>
            <person name="Russell T.L."/>
            <person name="Lee M.J."/>
        </authorList>
    </citation>
    <scope>NUCLEOTIDE SEQUENCE [LARGE SCALE GENOMIC DNA]</scope>
    <source>
        <strain evidence="5 6">DCMF</strain>
    </source>
</reference>
<evidence type="ECO:0000256" key="4">
    <source>
        <dbReference type="PIRSR" id="PIRSR006223-50"/>
    </source>
</evidence>
<gene>
    <name evidence="5" type="ORF">DCMF_24675</name>
</gene>
<evidence type="ECO:0000313" key="5">
    <source>
        <dbReference type="EMBL" id="ATW27522.1"/>
    </source>
</evidence>
<comment type="subcellular location">
    <subcellularLocation>
        <location evidence="1">Cytoplasm</location>
    </subcellularLocation>
</comment>
<dbReference type="KEGG" id="fwa:DCMF_24675"/>
<evidence type="ECO:0008006" key="7">
    <source>
        <dbReference type="Google" id="ProtNLM"/>
    </source>
</evidence>
<dbReference type="NCBIfam" id="TIGR03342">
    <property type="entry name" value="dsrC_tusE_dsvC"/>
    <property type="match status" value="1"/>
</dbReference>
<accession>A0A3G1KYJ8</accession>
<name>A0A3G1KYJ8_FORW1</name>
<dbReference type="InterPro" id="IPR042072">
    <property type="entry name" value="DsrC-like_C"/>
</dbReference>
<dbReference type="GO" id="GO:0005737">
    <property type="term" value="C:cytoplasm"/>
    <property type="evidence" value="ECO:0007669"/>
    <property type="project" value="UniProtKB-SubCell"/>
</dbReference>
<dbReference type="AlphaFoldDB" id="A0A3G1KYJ8"/>
<feature type="active site" description="Cysteine persulfide intermediate" evidence="4">
    <location>
        <position position="92"/>
    </location>
</feature>
<organism evidence="5 6">
    <name type="scientific">Formimonas warabiya</name>
    <dbReference type="NCBI Taxonomy" id="1761012"/>
    <lineage>
        <taxon>Bacteria</taxon>
        <taxon>Bacillati</taxon>
        <taxon>Bacillota</taxon>
        <taxon>Clostridia</taxon>
        <taxon>Eubacteriales</taxon>
        <taxon>Peptococcaceae</taxon>
        <taxon>Candidatus Formimonas</taxon>
    </lineage>
</organism>
<comment type="similarity">
    <text evidence="2">Belongs to the DsrC/TusE family.</text>
</comment>
<dbReference type="RefSeq" id="WP_148136890.1">
    <property type="nucleotide sequence ID" value="NZ_CP017634.1"/>
</dbReference>
<dbReference type="GO" id="GO:0097163">
    <property type="term" value="F:sulfur carrier activity"/>
    <property type="evidence" value="ECO:0007669"/>
    <property type="project" value="TreeGrafter"/>
</dbReference>
<keyword evidence="6" id="KW-1185">Reference proteome</keyword>
<dbReference type="PANTHER" id="PTHR37010">
    <property type="entry name" value="SULFURTRANSFERASE TUSE"/>
    <property type="match status" value="1"/>
</dbReference>
<dbReference type="PANTHER" id="PTHR37010:SF1">
    <property type="entry name" value="SULFURTRANSFERASE TUSE"/>
    <property type="match status" value="1"/>
</dbReference>